<dbReference type="SMART" id="SM00530">
    <property type="entry name" value="HTH_XRE"/>
    <property type="match status" value="1"/>
</dbReference>
<proteinExistence type="predicted"/>
<dbReference type="InterPro" id="IPR001387">
    <property type="entry name" value="Cro/C1-type_HTH"/>
</dbReference>
<dbReference type="PROSITE" id="PS50943">
    <property type="entry name" value="HTH_CROC1"/>
    <property type="match status" value="1"/>
</dbReference>
<dbReference type="EMBL" id="JACJKH010000027">
    <property type="protein sequence ID" value="MBM6745250.1"/>
    <property type="molecule type" value="Genomic_DNA"/>
</dbReference>
<sequence length="102" mass="11631">MGIGNKLNELLKDRNMTVTELSRKINVAPTTIYSIIQRNNKKVDIDVLLDIADVLGVTAEYFRDSPKSEPTTRAAHFDGTEFTEEQLDRIEAFAKFIKQEDK</sequence>
<evidence type="ECO:0000313" key="2">
    <source>
        <dbReference type="EMBL" id="MBM6745250.1"/>
    </source>
</evidence>
<dbReference type="CDD" id="cd00093">
    <property type="entry name" value="HTH_XRE"/>
    <property type="match status" value="1"/>
</dbReference>
<dbReference type="RefSeq" id="WP_204864567.1">
    <property type="nucleotide sequence ID" value="NZ_JACJKH010000027.1"/>
</dbReference>
<dbReference type="Gene3D" id="1.10.260.40">
    <property type="entry name" value="lambda repressor-like DNA-binding domains"/>
    <property type="match status" value="1"/>
</dbReference>
<dbReference type="SUPFAM" id="SSF47413">
    <property type="entry name" value="lambda repressor-like DNA-binding domains"/>
    <property type="match status" value="1"/>
</dbReference>
<dbReference type="Pfam" id="PF13443">
    <property type="entry name" value="HTH_26"/>
    <property type="match status" value="1"/>
</dbReference>
<gene>
    <name evidence="2" type="ORF">H6A32_13245</name>
</gene>
<dbReference type="Proteomes" id="UP000775686">
    <property type="component" value="Unassembled WGS sequence"/>
</dbReference>
<protein>
    <submittedName>
        <fullName evidence="2">Helix-turn-helix transcriptional regulator</fullName>
    </submittedName>
</protein>
<evidence type="ECO:0000259" key="1">
    <source>
        <dbReference type="PROSITE" id="PS50943"/>
    </source>
</evidence>
<comment type="caution">
    <text evidence="2">The sequence shown here is derived from an EMBL/GenBank/DDBJ whole genome shotgun (WGS) entry which is preliminary data.</text>
</comment>
<dbReference type="InterPro" id="IPR010982">
    <property type="entry name" value="Lambda_DNA-bd_dom_sf"/>
</dbReference>
<accession>A0ABS2EJN2</accession>
<keyword evidence="3" id="KW-1185">Reference proteome</keyword>
<organism evidence="2 3">
    <name type="scientific">Drancourtella massiliensis</name>
    <dbReference type="NCBI Taxonomy" id="1632013"/>
    <lineage>
        <taxon>Bacteria</taxon>
        <taxon>Bacillati</taxon>
        <taxon>Bacillota</taxon>
        <taxon>Clostridia</taxon>
        <taxon>Eubacteriales</taxon>
        <taxon>Oscillospiraceae</taxon>
        <taxon>Drancourtella</taxon>
    </lineage>
</organism>
<evidence type="ECO:0000313" key="3">
    <source>
        <dbReference type="Proteomes" id="UP000775686"/>
    </source>
</evidence>
<feature type="domain" description="HTH cro/C1-type" evidence="1">
    <location>
        <begin position="7"/>
        <end position="62"/>
    </location>
</feature>
<reference evidence="2 3" key="1">
    <citation type="journal article" date="2021" name="Sci. Rep.">
        <title>The distribution of antibiotic resistance genes in chicken gut microbiota commensals.</title>
        <authorList>
            <person name="Juricova H."/>
            <person name="Matiasovicova J."/>
            <person name="Kubasova T."/>
            <person name="Cejkova D."/>
            <person name="Rychlik I."/>
        </authorList>
    </citation>
    <scope>NUCLEOTIDE SEQUENCE [LARGE SCALE GENOMIC DNA]</scope>
    <source>
        <strain evidence="2 3">An770</strain>
    </source>
</reference>
<name>A0ABS2EJN2_9FIRM</name>